<evidence type="ECO:0000256" key="3">
    <source>
        <dbReference type="ARBA" id="ARBA00023163"/>
    </source>
</evidence>
<dbReference type="SUPFAM" id="SSF47413">
    <property type="entry name" value="lambda repressor-like DNA-binding domains"/>
    <property type="match status" value="1"/>
</dbReference>
<evidence type="ECO:0000313" key="5">
    <source>
        <dbReference type="EMBL" id="MBB6410687.1"/>
    </source>
</evidence>
<sequence length="349" mass="38053">MTVSKNQPALSQMRSGDMANLKQIAAELSLSVTTVSRALKDGPEVHPLTIVRVKEVAKRVGYVPNHHGFALKTGRTLTMTAIYPMETQDHLSDLLKLPLIEGMTLAARQAGYSLSIYSTTPDDDPIESVQRQLQARSTDGLIITRMVSSDPRVKLLLDQGMPFVAFGRTDLDTPYAYVDIDNEQIAYEATRRLMDKGCRRIALQLLVPEDQASAMRLAGYGRAMAEAGIPIDQSLIGHGMFTMESSAAWFDRMLAWSDPPTGLACANELGLLGALHTLGRRGLAPGSDIHIVTRDSTRLSRFLPAKIGVHFVDMAGVGRKLIEVLESRIANPLGPVATVLFKGEFDPGE</sequence>
<dbReference type="Pfam" id="PF00532">
    <property type="entry name" value="Peripla_BP_1"/>
    <property type="match status" value="1"/>
</dbReference>
<feature type="domain" description="HTH lacI-type" evidence="4">
    <location>
        <begin position="19"/>
        <end position="73"/>
    </location>
</feature>
<dbReference type="GO" id="GO:0003700">
    <property type="term" value="F:DNA-binding transcription factor activity"/>
    <property type="evidence" value="ECO:0007669"/>
    <property type="project" value="TreeGrafter"/>
</dbReference>
<dbReference type="InterPro" id="IPR028082">
    <property type="entry name" value="Peripla_BP_I"/>
</dbReference>
<evidence type="ECO:0000256" key="2">
    <source>
        <dbReference type="ARBA" id="ARBA00023125"/>
    </source>
</evidence>
<organism evidence="5 6">
    <name type="scientific">Mesorhizobium sangaii</name>
    <dbReference type="NCBI Taxonomy" id="505389"/>
    <lineage>
        <taxon>Bacteria</taxon>
        <taxon>Pseudomonadati</taxon>
        <taxon>Pseudomonadota</taxon>
        <taxon>Alphaproteobacteria</taxon>
        <taxon>Hyphomicrobiales</taxon>
        <taxon>Phyllobacteriaceae</taxon>
        <taxon>Mesorhizobium</taxon>
    </lineage>
</organism>
<keyword evidence="2" id="KW-0238">DNA-binding</keyword>
<dbReference type="Gene3D" id="1.10.260.40">
    <property type="entry name" value="lambda repressor-like DNA-binding domains"/>
    <property type="match status" value="1"/>
</dbReference>
<protein>
    <submittedName>
        <fullName evidence="5">LacI family transcriptional regulator</fullName>
    </submittedName>
</protein>
<dbReference type="RefSeq" id="WP_246461600.1">
    <property type="nucleotide sequence ID" value="NZ_JACHEF010000003.1"/>
</dbReference>
<accession>A0A841P633</accession>
<dbReference type="PANTHER" id="PTHR30146:SF109">
    <property type="entry name" value="HTH-TYPE TRANSCRIPTIONAL REGULATOR GALS"/>
    <property type="match status" value="1"/>
</dbReference>
<reference evidence="5 6" key="1">
    <citation type="submission" date="2020-08" db="EMBL/GenBank/DDBJ databases">
        <title>Genomic Encyclopedia of Type Strains, Phase IV (KMG-IV): sequencing the most valuable type-strain genomes for metagenomic binning, comparative biology and taxonomic classification.</title>
        <authorList>
            <person name="Goeker M."/>
        </authorList>
    </citation>
    <scope>NUCLEOTIDE SEQUENCE [LARGE SCALE GENOMIC DNA]</scope>
    <source>
        <strain evidence="5 6">DSM 100039</strain>
    </source>
</reference>
<dbReference type="PROSITE" id="PS50932">
    <property type="entry name" value="HTH_LACI_2"/>
    <property type="match status" value="1"/>
</dbReference>
<dbReference type="AlphaFoldDB" id="A0A841P633"/>
<dbReference type="Proteomes" id="UP000556329">
    <property type="component" value="Unassembled WGS sequence"/>
</dbReference>
<keyword evidence="1" id="KW-0805">Transcription regulation</keyword>
<name>A0A841P633_9HYPH</name>
<dbReference type="Pfam" id="PF00356">
    <property type="entry name" value="LacI"/>
    <property type="match status" value="1"/>
</dbReference>
<dbReference type="PANTHER" id="PTHR30146">
    <property type="entry name" value="LACI-RELATED TRANSCRIPTIONAL REPRESSOR"/>
    <property type="match status" value="1"/>
</dbReference>
<dbReference type="EMBL" id="JACHEF010000003">
    <property type="protein sequence ID" value="MBB6410687.1"/>
    <property type="molecule type" value="Genomic_DNA"/>
</dbReference>
<dbReference type="Gene3D" id="3.40.50.2300">
    <property type="match status" value="2"/>
</dbReference>
<dbReference type="SMART" id="SM00354">
    <property type="entry name" value="HTH_LACI"/>
    <property type="match status" value="1"/>
</dbReference>
<comment type="caution">
    <text evidence="5">The sequence shown here is derived from an EMBL/GenBank/DDBJ whole genome shotgun (WGS) entry which is preliminary data.</text>
</comment>
<dbReference type="InterPro" id="IPR010982">
    <property type="entry name" value="Lambda_DNA-bd_dom_sf"/>
</dbReference>
<dbReference type="InterPro" id="IPR000843">
    <property type="entry name" value="HTH_LacI"/>
</dbReference>
<keyword evidence="6" id="KW-1185">Reference proteome</keyword>
<keyword evidence="3" id="KW-0804">Transcription</keyword>
<proteinExistence type="predicted"/>
<evidence type="ECO:0000256" key="1">
    <source>
        <dbReference type="ARBA" id="ARBA00023015"/>
    </source>
</evidence>
<evidence type="ECO:0000259" key="4">
    <source>
        <dbReference type="PROSITE" id="PS50932"/>
    </source>
</evidence>
<dbReference type="InterPro" id="IPR001761">
    <property type="entry name" value="Peripla_BP/Lac1_sug-bd_dom"/>
</dbReference>
<dbReference type="SUPFAM" id="SSF53822">
    <property type="entry name" value="Periplasmic binding protein-like I"/>
    <property type="match status" value="1"/>
</dbReference>
<evidence type="ECO:0000313" key="6">
    <source>
        <dbReference type="Proteomes" id="UP000556329"/>
    </source>
</evidence>
<dbReference type="GO" id="GO:0000976">
    <property type="term" value="F:transcription cis-regulatory region binding"/>
    <property type="evidence" value="ECO:0007669"/>
    <property type="project" value="TreeGrafter"/>
</dbReference>
<dbReference type="CDD" id="cd01392">
    <property type="entry name" value="HTH_LacI"/>
    <property type="match status" value="1"/>
</dbReference>
<gene>
    <name evidence="5" type="ORF">HNQ71_003361</name>
</gene>